<dbReference type="EMBL" id="CABVQD010000006">
    <property type="protein sequence ID" value="VWB53190.1"/>
    <property type="molecule type" value="Genomic_DNA"/>
</dbReference>
<organism evidence="2 3">
    <name type="scientific">Burkholderia paludis</name>
    <dbReference type="NCBI Taxonomy" id="1506587"/>
    <lineage>
        <taxon>Bacteria</taxon>
        <taxon>Pseudomonadati</taxon>
        <taxon>Pseudomonadota</taxon>
        <taxon>Betaproteobacteria</taxon>
        <taxon>Burkholderiales</taxon>
        <taxon>Burkholderiaceae</taxon>
        <taxon>Burkholderia</taxon>
        <taxon>Burkholderia cepacia complex</taxon>
    </lineage>
</organism>
<dbReference type="RefSeq" id="WP_152603308.1">
    <property type="nucleotide sequence ID" value="NZ_CABVQD010000006.1"/>
</dbReference>
<gene>
    <name evidence="2" type="ORF">BPA30113_02308</name>
</gene>
<sequence>MRATRKRSSGLPDAGAPVGVRGMPHAAKVLFVWSAMTWASGSIAAGLDCAAASSGVEKLICANPSLTARDAALNRLYGWTIADAAPIDKQKLTTVQKQWIGHVRDVCTTAACVGDAYDARIKALASIRFDGGSATYVSDVATAARVTRQIQQDLRKVGITQSLGACSRIVSLDSHPDSYGALCDLGSQRPVQVCDEDRVGNLAVNFYGFSETGGGLAAFTQAVCPGG</sequence>
<dbReference type="Proteomes" id="UP000494330">
    <property type="component" value="Unassembled WGS sequence"/>
</dbReference>
<dbReference type="Gene3D" id="1.20.1270.180">
    <property type="match status" value="1"/>
</dbReference>
<dbReference type="PANTHER" id="PTHR37549:SF1">
    <property type="entry name" value="LIPOPROTEIN LPRI"/>
    <property type="match status" value="1"/>
</dbReference>
<name>A0A6J5DYJ3_9BURK</name>
<dbReference type="Pfam" id="PF07007">
    <property type="entry name" value="LprI"/>
    <property type="match status" value="1"/>
</dbReference>
<dbReference type="GO" id="GO:0005576">
    <property type="term" value="C:extracellular region"/>
    <property type="evidence" value="ECO:0007669"/>
    <property type="project" value="TreeGrafter"/>
</dbReference>
<dbReference type="AlphaFoldDB" id="A0A6J5DYJ3"/>
<dbReference type="InterPro" id="IPR009739">
    <property type="entry name" value="LprI-like_N"/>
</dbReference>
<evidence type="ECO:0000259" key="1">
    <source>
        <dbReference type="Pfam" id="PF07007"/>
    </source>
</evidence>
<reference evidence="2 3" key="1">
    <citation type="submission" date="2019-09" db="EMBL/GenBank/DDBJ databases">
        <authorList>
            <person name="Depoorter E."/>
        </authorList>
    </citation>
    <scope>NUCLEOTIDE SEQUENCE [LARGE SCALE GENOMIC DNA]</scope>
    <source>
        <strain evidence="2">LMG 30113</strain>
    </source>
</reference>
<proteinExistence type="predicted"/>
<accession>A0A6J5DYJ3</accession>
<keyword evidence="3" id="KW-1185">Reference proteome</keyword>
<dbReference type="PANTHER" id="PTHR37549">
    <property type="entry name" value="LIPOPROTEIN LPRI"/>
    <property type="match status" value="1"/>
</dbReference>
<protein>
    <submittedName>
        <fullName evidence="2">PF07007 family protein</fullName>
    </submittedName>
</protein>
<feature type="domain" description="Lysozyme inhibitor LprI-like N-terminal" evidence="1">
    <location>
        <begin position="49"/>
        <end position="125"/>
    </location>
</feature>
<evidence type="ECO:0000313" key="2">
    <source>
        <dbReference type="EMBL" id="VWB53190.1"/>
    </source>
</evidence>
<evidence type="ECO:0000313" key="3">
    <source>
        <dbReference type="Proteomes" id="UP000494330"/>
    </source>
</evidence>
<dbReference type="InterPro" id="IPR052755">
    <property type="entry name" value="Lysozyme_Inhibitor_LprI"/>
</dbReference>